<proteinExistence type="predicted"/>
<evidence type="ECO:0000256" key="1">
    <source>
        <dbReference type="SAM" id="SignalP"/>
    </source>
</evidence>
<accession>A0A1R3HCD3</accession>
<keyword evidence="1" id="KW-0732">Signal</keyword>
<organism evidence="2 3">
    <name type="scientific">Corchorus olitorius</name>
    <dbReference type="NCBI Taxonomy" id="93759"/>
    <lineage>
        <taxon>Eukaryota</taxon>
        <taxon>Viridiplantae</taxon>
        <taxon>Streptophyta</taxon>
        <taxon>Embryophyta</taxon>
        <taxon>Tracheophyta</taxon>
        <taxon>Spermatophyta</taxon>
        <taxon>Magnoliopsida</taxon>
        <taxon>eudicotyledons</taxon>
        <taxon>Gunneridae</taxon>
        <taxon>Pentapetalae</taxon>
        <taxon>rosids</taxon>
        <taxon>malvids</taxon>
        <taxon>Malvales</taxon>
        <taxon>Malvaceae</taxon>
        <taxon>Grewioideae</taxon>
        <taxon>Apeibeae</taxon>
        <taxon>Corchorus</taxon>
    </lineage>
</organism>
<name>A0A1R3HCD3_9ROSI</name>
<comment type="caution">
    <text evidence="2">The sequence shown here is derived from an EMBL/GenBank/DDBJ whole genome shotgun (WGS) entry which is preliminary data.</text>
</comment>
<reference evidence="3" key="1">
    <citation type="submission" date="2013-09" db="EMBL/GenBank/DDBJ databases">
        <title>Corchorus olitorius genome sequencing.</title>
        <authorList>
            <person name="Alam M."/>
            <person name="Haque M.S."/>
            <person name="Islam M.S."/>
            <person name="Emdad E.M."/>
            <person name="Islam M.M."/>
            <person name="Ahmed B."/>
            <person name="Halim A."/>
            <person name="Hossen Q.M.M."/>
            <person name="Hossain M.Z."/>
            <person name="Ahmed R."/>
            <person name="Khan M.M."/>
            <person name="Islam R."/>
            <person name="Rashid M.M."/>
            <person name="Khan S.A."/>
            <person name="Rahman M.S."/>
            <person name="Alam M."/>
            <person name="Yahiya A.S."/>
            <person name="Khan M.S."/>
            <person name="Azam M.S."/>
            <person name="Haque T."/>
            <person name="Lashkar M.Z.H."/>
            <person name="Akhand A.I."/>
            <person name="Morshed G."/>
            <person name="Roy S."/>
            <person name="Uddin K.S."/>
            <person name="Rabeya T."/>
            <person name="Hossain A.S."/>
            <person name="Chowdhury A."/>
            <person name="Snigdha A.R."/>
            <person name="Mortoza M.S."/>
            <person name="Matin S.A."/>
            <person name="Hoque S.M.E."/>
            <person name="Islam M.K."/>
            <person name="Roy D.K."/>
            <person name="Haider R."/>
            <person name="Moosa M.M."/>
            <person name="Elias S.M."/>
            <person name="Hasan A.M."/>
            <person name="Jahan S."/>
            <person name="Shafiuddin M."/>
            <person name="Mahmood N."/>
            <person name="Shommy N.S."/>
        </authorList>
    </citation>
    <scope>NUCLEOTIDE SEQUENCE [LARGE SCALE GENOMIC DNA]</scope>
    <source>
        <strain evidence="3">cv. O-4</strain>
    </source>
</reference>
<protein>
    <submittedName>
        <fullName evidence="2">Uncharacterized protein</fullName>
    </submittedName>
</protein>
<dbReference type="Proteomes" id="UP000187203">
    <property type="component" value="Unassembled WGS sequence"/>
</dbReference>
<evidence type="ECO:0000313" key="3">
    <source>
        <dbReference type="Proteomes" id="UP000187203"/>
    </source>
</evidence>
<evidence type="ECO:0000313" key="2">
    <source>
        <dbReference type="EMBL" id="OMO68000.1"/>
    </source>
</evidence>
<dbReference type="AlphaFoldDB" id="A0A1R3HCD3"/>
<sequence>MLSASLLGCCALFVKSMGNALLCDFSTCLMNCFAHAHALS</sequence>
<feature type="signal peptide" evidence="1">
    <location>
        <begin position="1"/>
        <end position="16"/>
    </location>
</feature>
<keyword evidence="3" id="KW-1185">Reference proteome</keyword>
<gene>
    <name evidence="2" type="ORF">COLO4_29936</name>
</gene>
<dbReference type="EMBL" id="AWUE01020470">
    <property type="protein sequence ID" value="OMO68000.1"/>
    <property type="molecule type" value="Genomic_DNA"/>
</dbReference>
<feature type="chain" id="PRO_5012526055" evidence="1">
    <location>
        <begin position="17"/>
        <end position="40"/>
    </location>
</feature>